<dbReference type="STRING" id="85681.V4U9L6"/>
<dbReference type="Proteomes" id="UP000030687">
    <property type="component" value="Unassembled WGS sequence"/>
</dbReference>
<protein>
    <submittedName>
        <fullName evidence="2">Uncharacterized protein</fullName>
    </submittedName>
</protein>
<dbReference type="KEGG" id="cic:CICLE_v10017365mg"/>
<keyword evidence="1" id="KW-0732">Signal</keyword>
<feature type="chain" id="PRO_5004728962" evidence="1">
    <location>
        <begin position="18"/>
        <end position="76"/>
    </location>
</feature>
<accession>V4U9L6</accession>
<feature type="signal peptide" evidence="1">
    <location>
        <begin position="1"/>
        <end position="17"/>
    </location>
</feature>
<evidence type="ECO:0000313" key="2">
    <source>
        <dbReference type="EMBL" id="ESR60835.1"/>
    </source>
</evidence>
<dbReference type="Gramene" id="ESR60835">
    <property type="protein sequence ID" value="ESR60835"/>
    <property type="gene ID" value="CICLE_v10017365mg"/>
</dbReference>
<reference evidence="2 3" key="1">
    <citation type="submission" date="2013-10" db="EMBL/GenBank/DDBJ databases">
        <authorList>
            <consortium name="International Citrus Genome Consortium"/>
            <person name="Jenkins J."/>
            <person name="Schmutz J."/>
            <person name="Prochnik S."/>
            <person name="Rokhsar D."/>
            <person name="Gmitter F."/>
            <person name="Ollitrault P."/>
            <person name="Machado M."/>
            <person name="Talon M."/>
            <person name="Wincker P."/>
            <person name="Jaillon O."/>
            <person name="Morgante M."/>
        </authorList>
    </citation>
    <scope>NUCLEOTIDE SEQUENCE</scope>
    <source>
        <strain evidence="3">cv. Clemenules</strain>
    </source>
</reference>
<evidence type="ECO:0000313" key="3">
    <source>
        <dbReference type="Proteomes" id="UP000030687"/>
    </source>
</evidence>
<gene>
    <name evidence="2" type="ORF">CICLE_v10017365mg</name>
</gene>
<sequence length="76" mass="9121">MLTFSFILFDVYWATSCHHFPMFCCLQKNFESIMNRDIPWPNMPEEMSIEACDLIASKIYKRDSYNICLLKLQCHF</sequence>
<dbReference type="EMBL" id="KI536312">
    <property type="protein sequence ID" value="ESR60835.1"/>
    <property type="molecule type" value="Genomic_DNA"/>
</dbReference>
<dbReference type="AlphaFoldDB" id="V4U9L6"/>
<proteinExistence type="predicted"/>
<organism evidence="2 3">
    <name type="scientific">Citrus clementina</name>
    <name type="common">Clementine</name>
    <name type="synonym">Citrus deliciosa x Citrus sinensis</name>
    <dbReference type="NCBI Taxonomy" id="85681"/>
    <lineage>
        <taxon>Eukaryota</taxon>
        <taxon>Viridiplantae</taxon>
        <taxon>Streptophyta</taxon>
        <taxon>Embryophyta</taxon>
        <taxon>Tracheophyta</taxon>
        <taxon>Spermatophyta</taxon>
        <taxon>Magnoliopsida</taxon>
        <taxon>eudicotyledons</taxon>
        <taxon>Gunneridae</taxon>
        <taxon>Pentapetalae</taxon>
        <taxon>rosids</taxon>
        <taxon>malvids</taxon>
        <taxon>Sapindales</taxon>
        <taxon>Rutaceae</taxon>
        <taxon>Aurantioideae</taxon>
        <taxon>Citrus</taxon>
    </lineage>
</organism>
<evidence type="ECO:0000256" key="1">
    <source>
        <dbReference type="SAM" id="SignalP"/>
    </source>
</evidence>
<dbReference type="InParanoid" id="V4U9L6"/>
<name>V4U9L6_CITCL</name>
<keyword evidence="3" id="KW-1185">Reference proteome</keyword>